<evidence type="ECO:0000313" key="2">
    <source>
        <dbReference type="Proteomes" id="UP000292082"/>
    </source>
</evidence>
<keyword evidence="2" id="KW-1185">Reference proteome</keyword>
<name>A0A4Q9PIN9_9APHY</name>
<organism evidence="1 2">
    <name type="scientific">Dichomitus squalens</name>
    <dbReference type="NCBI Taxonomy" id="114155"/>
    <lineage>
        <taxon>Eukaryota</taxon>
        <taxon>Fungi</taxon>
        <taxon>Dikarya</taxon>
        <taxon>Basidiomycota</taxon>
        <taxon>Agaricomycotina</taxon>
        <taxon>Agaricomycetes</taxon>
        <taxon>Polyporales</taxon>
        <taxon>Polyporaceae</taxon>
        <taxon>Dichomitus</taxon>
    </lineage>
</organism>
<dbReference type="PROSITE" id="PS51257">
    <property type="entry name" value="PROKAR_LIPOPROTEIN"/>
    <property type="match status" value="1"/>
</dbReference>
<gene>
    <name evidence="1" type="ORF">BD310DRAFT_111394</name>
</gene>
<accession>A0A4Q9PIN9</accession>
<evidence type="ECO:0000313" key="1">
    <source>
        <dbReference type="EMBL" id="TBU53930.1"/>
    </source>
</evidence>
<dbReference type="Proteomes" id="UP000292082">
    <property type="component" value="Unassembled WGS sequence"/>
</dbReference>
<dbReference type="AlphaFoldDB" id="A0A4Q9PIN9"/>
<sequence>MDSMRNSVLITLTASCFVVVFNKGRNMQTRLLARFKYYGSAGSKHPVLTSKSMWACISWSCCRIRHLSSGTHGTSPSSITGERCYAVRRGGPSRACMHSRPGM</sequence>
<reference evidence="1 2" key="1">
    <citation type="submission" date="2019-01" db="EMBL/GenBank/DDBJ databases">
        <title>Draft genome sequences of three monokaryotic isolates of the white-rot basidiomycete fungus Dichomitus squalens.</title>
        <authorList>
            <consortium name="DOE Joint Genome Institute"/>
            <person name="Lopez S.C."/>
            <person name="Andreopoulos B."/>
            <person name="Pangilinan J."/>
            <person name="Lipzen A."/>
            <person name="Riley R."/>
            <person name="Ahrendt S."/>
            <person name="Ng V."/>
            <person name="Barry K."/>
            <person name="Daum C."/>
            <person name="Grigoriev I.V."/>
            <person name="Hilden K.S."/>
            <person name="Makela M.R."/>
            <person name="de Vries R.P."/>
        </authorList>
    </citation>
    <scope>NUCLEOTIDE SEQUENCE [LARGE SCALE GENOMIC DNA]</scope>
    <source>
        <strain evidence="1 2">CBS 464.89</strain>
    </source>
</reference>
<dbReference type="EMBL" id="ML145201">
    <property type="protein sequence ID" value="TBU53930.1"/>
    <property type="molecule type" value="Genomic_DNA"/>
</dbReference>
<protein>
    <submittedName>
        <fullName evidence="1">Uncharacterized protein</fullName>
    </submittedName>
</protein>
<proteinExistence type="predicted"/>